<protein>
    <submittedName>
        <fullName evidence="2">Ferredoxin</fullName>
    </submittedName>
</protein>
<feature type="domain" description="4Fe-4S ferredoxin-type" evidence="1">
    <location>
        <begin position="125"/>
        <end position="156"/>
    </location>
</feature>
<dbReference type="InterPro" id="IPR017896">
    <property type="entry name" value="4Fe4S_Fe-S-bd"/>
</dbReference>
<dbReference type="EMBL" id="QCYG01000006">
    <property type="protein sequence ID" value="PVA06462.1"/>
    <property type="molecule type" value="Genomic_DNA"/>
</dbReference>
<proteinExistence type="predicted"/>
<dbReference type="OrthoDB" id="8279740at2"/>
<accession>A0A2T7FWC3</accession>
<sequence length="208" mass="22254">MTLAEVATAAAAVHLTPLGGLHDEGGTTILLGPLEPGFWGFVTRQPAFYGPDPLDHWSDVTITALADELDAQACFPFGGPPYHPFITWALRSGEAWQSPVGLLVHKDAGLLVSYRGALRFERRLDLPAASARPCDTCAGQPCRTACPVGALGPGGYDVPLCKTHIGTDPVCRAACRVRMACPVSQRYGRDQAQTAYHMEVFHPSCPND</sequence>
<reference evidence="2 3" key="1">
    <citation type="submission" date="2018-04" db="EMBL/GenBank/DDBJ databases">
        <title>Pelagivirga bohaiensis gen. nov., sp. nov., a bacterium isolated from the Bohai Sea.</title>
        <authorList>
            <person name="Ji X."/>
        </authorList>
    </citation>
    <scope>NUCLEOTIDE SEQUENCE [LARGE SCALE GENOMIC DNA]</scope>
    <source>
        <strain evidence="2 3">BH-SD16</strain>
    </source>
</reference>
<comment type="caution">
    <text evidence="2">The sequence shown here is derived from an EMBL/GenBank/DDBJ whole genome shotgun (WGS) entry which is preliminary data.</text>
</comment>
<gene>
    <name evidence="2" type="ORF">DC363_11215</name>
</gene>
<evidence type="ECO:0000313" key="3">
    <source>
        <dbReference type="Proteomes" id="UP000244817"/>
    </source>
</evidence>
<organism evidence="2 3">
    <name type="scientific">Thalassorhabdomicrobium marinisediminis</name>
    <dbReference type="NCBI Taxonomy" id="2170577"/>
    <lineage>
        <taxon>Bacteria</taxon>
        <taxon>Pseudomonadati</taxon>
        <taxon>Pseudomonadota</taxon>
        <taxon>Alphaproteobacteria</taxon>
        <taxon>Rhodobacterales</taxon>
        <taxon>Paracoccaceae</taxon>
        <taxon>Thalassorhabdomicrobium</taxon>
    </lineage>
</organism>
<dbReference type="AlphaFoldDB" id="A0A2T7FWC3"/>
<dbReference type="PROSITE" id="PS51379">
    <property type="entry name" value="4FE4S_FER_2"/>
    <property type="match status" value="1"/>
</dbReference>
<keyword evidence="3" id="KW-1185">Reference proteome</keyword>
<name>A0A2T7FWC3_9RHOB</name>
<evidence type="ECO:0000259" key="1">
    <source>
        <dbReference type="PROSITE" id="PS51379"/>
    </source>
</evidence>
<dbReference type="Proteomes" id="UP000244817">
    <property type="component" value="Unassembled WGS sequence"/>
</dbReference>
<dbReference type="RefSeq" id="WP_108641241.1">
    <property type="nucleotide sequence ID" value="NZ_QCYG01000006.1"/>
</dbReference>
<evidence type="ECO:0000313" key="2">
    <source>
        <dbReference type="EMBL" id="PVA06462.1"/>
    </source>
</evidence>